<dbReference type="EMBL" id="JABMOJ010000534">
    <property type="protein sequence ID" value="NQV66528.1"/>
    <property type="molecule type" value="Genomic_DNA"/>
</dbReference>
<evidence type="ECO:0000313" key="1">
    <source>
        <dbReference type="EMBL" id="NQV66528.1"/>
    </source>
</evidence>
<protein>
    <recommendedName>
        <fullName evidence="3">Carboxylesterase type B domain-containing protein</fullName>
    </recommendedName>
</protein>
<name>A0A972VYC6_9GAMM</name>
<reference evidence="1" key="1">
    <citation type="submission" date="2020-05" db="EMBL/GenBank/DDBJ databases">
        <title>Sulfur intermediates as new biogeochemical hubs in an aquatic model microbial ecosystem.</title>
        <authorList>
            <person name="Vigneron A."/>
        </authorList>
    </citation>
    <scope>NUCLEOTIDE SEQUENCE</scope>
    <source>
        <strain evidence="1">Bin.250</strain>
    </source>
</reference>
<sequence length="110" mass="12196">MSAKEIFSDTKNYNSVPIILGTNRDEVKLFMDLGHPGVDKIGSQPSGFNDLAGCNRDSRYGTRGWKITAVDQLADAMREAVTFTRTDSTLMTGVLRASSPLRTYSVRHMH</sequence>
<dbReference type="Proteomes" id="UP000754644">
    <property type="component" value="Unassembled WGS sequence"/>
</dbReference>
<gene>
    <name evidence="1" type="ORF">HQ497_14295</name>
</gene>
<proteinExistence type="predicted"/>
<organism evidence="1 2">
    <name type="scientific">SAR86 cluster bacterium</name>
    <dbReference type="NCBI Taxonomy" id="2030880"/>
    <lineage>
        <taxon>Bacteria</taxon>
        <taxon>Pseudomonadati</taxon>
        <taxon>Pseudomonadota</taxon>
        <taxon>Gammaproteobacteria</taxon>
        <taxon>SAR86 cluster</taxon>
    </lineage>
</organism>
<evidence type="ECO:0000313" key="2">
    <source>
        <dbReference type="Proteomes" id="UP000754644"/>
    </source>
</evidence>
<dbReference type="AlphaFoldDB" id="A0A972VYC6"/>
<accession>A0A972VYC6</accession>
<comment type="caution">
    <text evidence="1">The sequence shown here is derived from an EMBL/GenBank/DDBJ whole genome shotgun (WGS) entry which is preliminary data.</text>
</comment>
<evidence type="ECO:0008006" key="3">
    <source>
        <dbReference type="Google" id="ProtNLM"/>
    </source>
</evidence>